<organism evidence="1 2">
    <name type="scientific">Pedobacter africanus</name>
    <dbReference type="NCBI Taxonomy" id="151894"/>
    <lineage>
        <taxon>Bacteria</taxon>
        <taxon>Pseudomonadati</taxon>
        <taxon>Bacteroidota</taxon>
        <taxon>Sphingobacteriia</taxon>
        <taxon>Sphingobacteriales</taxon>
        <taxon>Sphingobacteriaceae</taxon>
        <taxon>Pedobacter</taxon>
    </lineage>
</organism>
<dbReference type="EMBL" id="JAVDTF010000002">
    <property type="protein sequence ID" value="MDR6783824.1"/>
    <property type="molecule type" value="Genomic_DNA"/>
</dbReference>
<dbReference type="Proteomes" id="UP001246858">
    <property type="component" value="Unassembled WGS sequence"/>
</dbReference>
<gene>
    <name evidence="1" type="ORF">J2X78_002389</name>
</gene>
<accession>A0ACC6KXH3</accession>
<protein>
    <submittedName>
        <fullName evidence="1">Uncharacterized protein</fullName>
    </submittedName>
</protein>
<evidence type="ECO:0000313" key="2">
    <source>
        <dbReference type="Proteomes" id="UP001246858"/>
    </source>
</evidence>
<evidence type="ECO:0000313" key="1">
    <source>
        <dbReference type="EMBL" id="MDR6783824.1"/>
    </source>
</evidence>
<keyword evidence="2" id="KW-1185">Reference proteome</keyword>
<proteinExistence type="predicted"/>
<reference evidence="1" key="1">
    <citation type="submission" date="2023-07" db="EMBL/GenBank/DDBJ databases">
        <title>Sorghum-associated microbial communities from plants grown in Nebraska, USA.</title>
        <authorList>
            <person name="Schachtman D."/>
        </authorList>
    </citation>
    <scope>NUCLEOTIDE SEQUENCE</scope>
    <source>
        <strain evidence="1">2697</strain>
    </source>
</reference>
<comment type="caution">
    <text evidence="1">The sequence shown here is derived from an EMBL/GenBank/DDBJ whole genome shotgun (WGS) entry which is preliminary data.</text>
</comment>
<sequence length="105" mass="11810">MKKLLIVLFLSFACSTIYAQVRETNGGQPTYANGDSYGYYVDNVPGAVSYEWFVQGSGQTVLFPAGDRFLDIIFYDPGAYDIICVVTKSDYTEVINYLYLIVDEE</sequence>
<name>A0ACC6KXH3_9SPHI</name>